<keyword evidence="10" id="KW-1185">Reference proteome</keyword>
<evidence type="ECO:0000256" key="5">
    <source>
        <dbReference type="ARBA" id="ARBA00022777"/>
    </source>
</evidence>
<evidence type="ECO:0000313" key="10">
    <source>
        <dbReference type="Proteomes" id="UP001304650"/>
    </source>
</evidence>
<dbReference type="GO" id="GO:0005886">
    <property type="term" value="C:plasma membrane"/>
    <property type="evidence" value="ECO:0007669"/>
    <property type="project" value="UniProtKB-SubCell"/>
</dbReference>
<reference evidence="9" key="1">
    <citation type="submission" date="2022-02" db="EMBL/GenBank/DDBJ databases">
        <title>Paenibacillus sp. MBLB1832 Whole Genome Shotgun Sequencing.</title>
        <authorList>
            <person name="Hwang C.Y."/>
            <person name="Cho E.-S."/>
            <person name="Seo M.-J."/>
        </authorList>
    </citation>
    <scope>NUCLEOTIDE SEQUENCE</scope>
    <source>
        <strain evidence="9">MBLB1832</strain>
    </source>
</reference>
<dbReference type="CDD" id="cd18774">
    <property type="entry name" value="PDC2_HK_sensor"/>
    <property type="match status" value="1"/>
</dbReference>
<evidence type="ECO:0000256" key="2">
    <source>
        <dbReference type="ARBA" id="ARBA00022475"/>
    </source>
</evidence>
<evidence type="ECO:0000256" key="3">
    <source>
        <dbReference type="ARBA" id="ARBA00022553"/>
    </source>
</evidence>
<comment type="subcellular location">
    <subcellularLocation>
        <location evidence="1">Cell membrane</location>
        <topology evidence="1">Multi-pass membrane protein</topology>
    </subcellularLocation>
</comment>
<evidence type="ECO:0000256" key="1">
    <source>
        <dbReference type="ARBA" id="ARBA00004651"/>
    </source>
</evidence>
<dbReference type="InterPro" id="IPR010559">
    <property type="entry name" value="Sig_transdc_His_kin_internal"/>
</dbReference>
<dbReference type="Pfam" id="PF06580">
    <property type="entry name" value="His_kinase"/>
    <property type="match status" value="1"/>
</dbReference>
<keyword evidence="6 7" id="KW-0472">Membrane</keyword>
<dbReference type="Pfam" id="PF02518">
    <property type="entry name" value="HATPase_c"/>
    <property type="match status" value="1"/>
</dbReference>
<dbReference type="SUPFAM" id="SSF158472">
    <property type="entry name" value="HAMP domain-like"/>
    <property type="match status" value="1"/>
</dbReference>
<feature type="domain" description="HAMP" evidence="8">
    <location>
        <begin position="320"/>
        <end position="372"/>
    </location>
</feature>
<dbReference type="GO" id="GO:0000155">
    <property type="term" value="F:phosphorelay sensor kinase activity"/>
    <property type="evidence" value="ECO:0007669"/>
    <property type="project" value="InterPro"/>
</dbReference>
<organism evidence="9 10">
    <name type="scientific">Paenibacillus roseopurpureus</name>
    <dbReference type="NCBI Taxonomy" id="2918901"/>
    <lineage>
        <taxon>Bacteria</taxon>
        <taxon>Bacillati</taxon>
        <taxon>Bacillota</taxon>
        <taxon>Bacilli</taxon>
        <taxon>Bacillales</taxon>
        <taxon>Paenibacillaceae</taxon>
        <taxon>Paenibacillus</taxon>
    </lineage>
</organism>
<evidence type="ECO:0000313" key="9">
    <source>
        <dbReference type="EMBL" id="WNR45951.1"/>
    </source>
</evidence>
<gene>
    <name evidence="9" type="ORF">MJB10_07590</name>
</gene>
<dbReference type="AlphaFoldDB" id="A0AA96RLZ9"/>
<dbReference type="PROSITE" id="PS50885">
    <property type="entry name" value="HAMP"/>
    <property type="match status" value="1"/>
</dbReference>
<dbReference type="InterPro" id="IPR036890">
    <property type="entry name" value="HATPase_C_sf"/>
</dbReference>
<dbReference type="InterPro" id="IPR050640">
    <property type="entry name" value="Bact_2-comp_sensor_kinase"/>
</dbReference>
<dbReference type="PANTHER" id="PTHR34220:SF7">
    <property type="entry name" value="SENSOR HISTIDINE KINASE YPDA"/>
    <property type="match status" value="1"/>
</dbReference>
<keyword evidence="7" id="KW-0812">Transmembrane</keyword>
<keyword evidence="5 9" id="KW-0418">Kinase</keyword>
<keyword evidence="3" id="KW-0597">Phosphoprotein</keyword>
<dbReference type="SMART" id="SM00304">
    <property type="entry name" value="HAMP"/>
    <property type="match status" value="1"/>
</dbReference>
<keyword evidence="4" id="KW-0808">Transferase</keyword>
<dbReference type="SUPFAM" id="SSF55874">
    <property type="entry name" value="ATPase domain of HSP90 chaperone/DNA topoisomerase II/histidine kinase"/>
    <property type="match status" value="1"/>
</dbReference>
<evidence type="ECO:0000256" key="6">
    <source>
        <dbReference type="ARBA" id="ARBA00023136"/>
    </source>
</evidence>
<keyword evidence="7" id="KW-1133">Transmembrane helix</keyword>
<feature type="transmembrane region" description="Helical" evidence="7">
    <location>
        <begin position="301"/>
        <end position="319"/>
    </location>
</feature>
<dbReference type="EMBL" id="CP130319">
    <property type="protein sequence ID" value="WNR45951.1"/>
    <property type="molecule type" value="Genomic_DNA"/>
</dbReference>
<protein>
    <submittedName>
        <fullName evidence="9">Histidine kinase</fullName>
    </submittedName>
</protein>
<keyword evidence="2" id="KW-1003">Cell membrane</keyword>
<dbReference type="Pfam" id="PF00672">
    <property type="entry name" value="HAMP"/>
    <property type="match status" value="1"/>
</dbReference>
<dbReference type="Proteomes" id="UP001304650">
    <property type="component" value="Chromosome"/>
</dbReference>
<accession>A0AA96RLZ9</accession>
<dbReference type="RefSeq" id="WP_314803145.1">
    <property type="nucleotide sequence ID" value="NZ_CP130319.1"/>
</dbReference>
<dbReference type="CDD" id="cd06225">
    <property type="entry name" value="HAMP"/>
    <property type="match status" value="1"/>
</dbReference>
<evidence type="ECO:0000256" key="4">
    <source>
        <dbReference type="ARBA" id="ARBA00022679"/>
    </source>
</evidence>
<dbReference type="InterPro" id="IPR003594">
    <property type="entry name" value="HATPase_dom"/>
</dbReference>
<sequence>MLRSFHSKLLALLIVISLVPMFIMSTYSYRVSVQAAEQNAGHSMETALEQMGKNLDFQVRTYRRYMDFFVSYNELKAVIFDNTFSPTSLATWVANRKLESMLNGLFLYEDSIASIAFYKNNELVYNYKELNGNTLRSFGKSVNYSEAMALRGGIQMSFLQTVNEENGSKENYYVFGRRLFKDQQVSDSTSAGVFIFVPEKNFADIFRTTNNPIAGSAWITDSNDHIYSRSDGEEDERLLPSLNLLSDLPQQSVRGSFLHEYEDRKFIVGYYRLDRWGLQIVQAIPQDVYTAKIRTIAKSTIWMSSILLVLLLLFSVSFAHKLSDPVRRMVSAMRQIQSGNFDVQLESNFTQEFNLLAKSFNYMAVRLKEQVIQLVAEEKRRGEIEYHMLQYQINPHFVNNTLGSVRLFAMTKGADEVAEVLHLLARLFQRTLGSSARLVRLRTELMHLKDYIRIHQMQYMDELQVSFQCDDELMEGYVPNMLLQPLVENALFHGIHSATGVPQITIGARKDAQDLILFVQDNGLGMSEDKWKEILYGGDSLSNRLNKIGVKNVDQRLQLHYGPAYGVSLMSKEGEGTRVEVRLPYQINMEEFEHEENHHHG</sequence>
<dbReference type="Gene3D" id="3.30.565.10">
    <property type="entry name" value="Histidine kinase-like ATPase, C-terminal domain"/>
    <property type="match status" value="1"/>
</dbReference>
<dbReference type="InterPro" id="IPR003660">
    <property type="entry name" value="HAMP_dom"/>
</dbReference>
<dbReference type="KEGG" id="proo:MJB10_07590"/>
<name>A0AA96RLZ9_9BACL</name>
<dbReference type="Gene3D" id="6.10.340.10">
    <property type="match status" value="1"/>
</dbReference>
<evidence type="ECO:0000256" key="7">
    <source>
        <dbReference type="SAM" id="Phobius"/>
    </source>
</evidence>
<proteinExistence type="predicted"/>
<dbReference type="PANTHER" id="PTHR34220">
    <property type="entry name" value="SENSOR HISTIDINE KINASE YPDA"/>
    <property type="match status" value="1"/>
</dbReference>
<evidence type="ECO:0000259" key="8">
    <source>
        <dbReference type="PROSITE" id="PS50885"/>
    </source>
</evidence>